<dbReference type="EMBL" id="JARK01001339">
    <property type="protein sequence ID" value="EYC32252.1"/>
    <property type="molecule type" value="Genomic_DNA"/>
</dbReference>
<reference evidence="3" key="1">
    <citation type="journal article" date="2015" name="Nat. Genet.">
        <title>The genome and transcriptome of the zoonotic hookworm Ancylostoma ceylanicum identify infection-specific gene families.</title>
        <authorList>
            <person name="Schwarz E.M."/>
            <person name="Hu Y."/>
            <person name="Antoshechkin I."/>
            <person name="Miller M.M."/>
            <person name="Sternberg P.W."/>
            <person name="Aroian R.V."/>
        </authorList>
    </citation>
    <scope>NUCLEOTIDE SEQUENCE</scope>
    <source>
        <strain evidence="3">HY135</strain>
    </source>
</reference>
<name>A0A016VYY8_9BILA</name>
<proteinExistence type="predicted"/>
<protein>
    <submittedName>
        <fullName evidence="2">Uncharacterized protein</fullName>
    </submittedName>
</protein>
<dbReference type="Proteomes" id="UP000024635">
    <property type="component" value="Unassembled WGS sequence"/>
</dbReference>
<evidence type="ECO:0000256" key="1">
    <source>
        <dbReference type="SAM" id="MobiDB-lite"/>
    </source>
</evidence>
<dbReference type="AlphaFoldDB" id="A0A016VYY8"/>
<accession>A0A016VYY8</accession>
<feature type="region of interest" description="Disordered" evidence="1">
    <location>
        <begin position="1"/>
        <end position="35"/>
    </location>
</feature>
<sequence length="82" mass="9000">MGVAPSRHVLPEPAKNALPSTFTVPGKSNLDSRHLRRTKSKWALQTAYGNIHTVALKNPCLTLHSPLPSPSAEPRRTMYDNA</sequence>
<evidence type="ECO:0000313" key="3">
    <source>
        <dbReference type="Proteomes" id="UP000024635"/>
    </source>
</evidence>
<organism evidence="2 3">
    <name type="scientific">Ancylostoma ceylanicum</name>
    <dbReference type="NCBI Taxonomy" id="53326"/>
    <lineage>
        <taxon>Eukaryota</taxon>
        <taxon>Metazoa</taxon>
        <taxon>Ecdysozoa</taxon>
        <taxon>Nematoda</taxon>
        <taxon>Chromadorea</taxon>
        <taxon>Rhabditida</taxon>
        <taxon>Rhabditina</taxon>
        <taxon>Rhabditomorpha</taxon>
        <taxon>Strongyloidea</taxon>
        <taxon>Ancylostomatidae</taxon>
        <taxon>Ancylostomatinae</taxon>
        <taxon>Ancylostoma</taxon>
    </lineage>
</organism>
<keyword evidence="3" id="KW-1185">Reference proteome</keyword>
<gene>
    <name evidence="2" type="primary">Acey_s0003.g1478</name>
    <name evidence="2" type="ORF">Y032_0003g1478</name>
</gene>
<comment type="caution">
    <text evidence="2">The sequence shown here is derived from an EMBL/GenBank/DDBJ whole genome shotgun (WGS) entry which is preliminary data.</text>
</comment>
<evidence type="ECO:0000313" key="2">
    <source>
        <dbReference type="EMBL" id="EYC32252.1"/>
    </source>
</evidence>